<dbReference type="PANTHER" id="PTHR43739:SF5">
    <property type="entry name" value="EXO-ALPHA-SIALIDASE"/>
    <property type="match status" value="1"/>
</dbReference>
<dbReference type="InterPro" id="IPR031778">
    <property type="entry name" value="Sortilin_N"/>
</dbReference>
<protein>
    <submittedName>
        <fullName evidence="3">Glycosyl hydrolase</fullName>
    </submittedName>
</protein>
<dbReference type="CDD" id="cd15482">
    <property type="entry name" value="Sialidase_non-viral"/>
    <property type="match status" value="1"/>
</dbReference>
<dbReference type="STRING" id="1462993.A6V36_18250"/>
<dbReference type="Pfam" id="PF02012">
    <property type="entry name" value="BNR"/>
    <property type="match status" value="1"/>
</dbReference>
<feature type="domain" description="Sortilin N-terminal" evidence="2">
    <location>
        <begin position="158"/>
        <end position="282"/>
    </location>
</feature>
<keyword evidence="3" id="KW-0378">Hydrolase</keyword>
<dbReference type="GO" id="GO:0010411">
    <property type="term" value="P:xyloglucan metabolic process"/>
    <property type="evidence" value="ECO:0007669"/>
    <property type="project" value="TreeGrafter"/>
</dbReference>
<reference evidence="5 6" key="1">
    <citation type="submission" date="2016-04" db="EMBL/GenBank/DDBJ databases">
        <title>Reclassification of Paraburkholderia panaciterrae (Farh et al. 2015) Dobritsa &amp; Samadpour 2016 as a later homotypic synonym of Paraburkholderia ginsengiterrae (Farh et al. 2015) Dobritsa &amp; Samadpour 2016.</title>
        <authorList>
            <person name="Dobritsa A.P."/>
            <person name="Kutumbaka K."/>
            <person name="Samadpour M."/>
        </authorList>
    </citation>
    <scope>NUCLEOTIDE SEQUENCE [LARGE SCALE GENOMIC DNA]</scope>
    <source>
        <strain evidence="3 6">DCY85</strain>
        <strain evidence="4 5">DCY85-1</strain>
    </source>
</reference>
<evidence type="ECO:0000313" key="5">
    <source>
        <dbReference type="Proteomes" id="UP000077961"/>
    </source>
</evidence>
<dbReference type="Pfam" id="PF15902">
    <property type="entry name" value="Sortilin-Vps10"/>
    <property type="match status" value="1"/>
</dbReference>
<dbReference type="InterPro" id="IPR015943">
    <property type="entry name" value="WD40/YVTN_repeat-like_dom_sf"/>
</dbReference>
<gene>
    <name evidence="4" type="ORF">A6V36_18250</name>
    <name evidence="3" type="ORF">A6V37_10430</name>
</gene>
<dbReference type="EMBL" id="LXJZ01000020">
    <property type="protein sequence ID" value="OAJ63429.1"/>
    <property type="molecule type" value="Genomic_DNA"/>
</dbReference>
<evidence type="ECO:0000259" key="2">
    <source>
        <dbReference type="Pfam" id="PF15902"/>
    </source>
</evidence>
<dbReference type="OrthoDB" id="9767885at2"/>
<comment type="caution">
    <text evidence="3">The sequence shown here is derived from an EMBL/GenBank/DDBJ whole genome shotgun (WGS) entry which is preliminary data.</text>
</comment>
<dbReference type="GO" id="GO:0016787">
    <property type="term" value="F:hydrolase activity"/>
    <property type="evidence" value="ECO:0007669"/>
    <property type="project" value="UniProtKB-KW"/>
</dbReference>
<dbReference type="Gene3D" id="2.130.10.10">
    <property type="entry name" value="YVTN repeat-like/Quinoprotein amine dehydrogenase"/>
    <property type="match status" value="2"/>
</dbReference>
<dbReference type="Proteomes" id="UP000077961">
    <property type="component" value="Unassembled WGS sequence"/>
</dbReference>
<keyword evidence="5" id="KW-1185">Reference proteome</keyword>
<accession>A0A1A9MW47</accession>
<dbReference type="AlphaFoldDB" id="A0A1A9MW47"/>
<evidence type="ECO:0000256" key="1">
    <source>
        <dbReference type="ARBA" id="ARBA00022737"/>
    </source>
</evidence>
<dbReference type="EMBL" id="LXKA01000382">
    <property type="protein sequence ID" value="OAJ52066.1"/>
    <property type="molecule type" value="Genomic_DNA"/>
</dbReference>
<evidence type="ECO:0000313" key="6">
    <source>
        <dbReference type="Proteomes" id="UP000078116"/>
    </source>
</evidence>
<name>A0A1A9MW47_9BURK</name>
<keyword evidence="1" id="KW-0677">Repeat</keyword>
<evidence type="ECO:0000313" key="4">
    <source>
        <dbReference type="EMBL" id="OAJ63429.1"/>
    </source>
</evidence>
<dbReference type="RefSeq" id="WP_064265094.1">
    <property type="nucleotide sequence ID" value="NZ_LXJZ01000020.1"/>
</dbReference>
<dbReference type="Proteomes" id="UP000078116">
    <property type="component" value="Unassembled WGS sequence"/>
</dbReference>
<dbReference type="InterPro" id="IPR002860">
    <property type="entry name" value="BNR_rpt"/>
</dbReference>
<dbReference type="PANTHER" id="PTHR43739">
    <property type="entry name" value="XYLOGLUCANASE (EUROFUNG)"/>
    <property type="match status" value="1"/>
</dbReference>
<proteinExistence type="predicted"/>
<sequence>MNKTILVATAGQGILRSSDNGKSWKRLDLDQDIEFDGVVRSLAVHPDDPRLVFAGADVGLCKSTDGGVNWKRIDSILNGQTVWSICFDPNNPKHMLCGTGAPSRAGFFRSTDGGESWTKLPPEIPERCAGVNKPRVLTCAIDPSNSSHLWFGIEEGGLFRSRDAGESWERIDGQRGGVSNSDIHCVAFIPGPPQTLLIVVVNAIYISNDDGKTWKGLNAKQEWTLRYARTVRVRPGTNEAFLVIGDSTPGHTSKVLKSTDLGESWIEVPLTQTPNSAFWAVGVNEADPLLMFAGSKYGHLFRTEDGGQTWFKEWREFSEITDVTWTPVLTVDNPPQHH</sequence>
<dbReference type="SUPFAM" id="SSF110296">
    <property type="entry name" value="Oligoxyloglucan reducing end-specific cellobiohydrolase"/>
    <property type="match status" value="1"/>
</dbReference>
<organism evidence="3 6">
    <name type="scientific">Paraburkholderia ginsengiterrae</name>
    <dbReference type="NCBI Taxonomy" id="1462993"/>
    <lineage>
        <taxon>Bacteria</taxon>
        <taxon>Pseudomonadati</taxon>
        <taxon>Pseudomonadota</taxon>
        <taxon>Betaproteobacteria</taxon>
        <taxon>Burkholderiales</taxon>
        <taxon>Burkholderiaceae</taxon>
        <taxon>Paraburkholderia</taxon>
    </lineage>
</organism>
<evidence type="ECO:0000313" key="3">
    <source>
        <dbReference type="EMBL" id="OAJ52066.1"/>
    </source>
</evidence>
<dbReference type="InterPro" id="IPR052025">
    <property type="entry name" value="Xyloglucanase_GH74"/>
</dbReference>